<evidence type="ECO:0008006" key="3">
    <source>
        <dbReference type="Google" id="ProtNLM"/>
    </source>
</evidence>
<evidence type="ECO:0000313" key="2">
    <source>
        <dbReference type="Proteomes" id="UP000254537"/>
    </source>
</evidence>
<dbReference type="InterPro" id="IPR029058">
    <property type="entry name" value="AB_hydrolase_fold"/>
</dbReference>
<dbReference type="RefSeq" id="WP_115432860.1">
    <property type="nucleotide sequence ID" value="NZ_CP031337.1"/>
</dbReference>
<dbReference type="Proteomes" id="UP000254537">
    <property type="component" value="Chromosome"/>
</dbReference>
<proteinExistence type="predicted"/>
<accession>A0A345Y4S3</accession>
<protein>
    <recommendedName>
        <fullName evidence="3">Alpha/beta hydrolase</fullName>
    </recommendedName>
</protein>
<evidence type="ECO:0000313" key="1">
    <source>
        <dbReference type="EMBL" id="AXK38925.1"/>
    </source>
</evidence>
<organism evidence="1 2">
    <name type="scientific">Crenobacter cavernae</name>
    <dbReference type="NCBI Taxonomy" id="2290923"/>
    <lineage>
        <taxon>Bacteria</taxon>
        <taxon>Pseudomonadati</taxon>
        <taxon>Pseudomonadota</taxon>
        <taxon>Betaproteobacteria</taxon>
        <taxon>Neisseriales</taxon>
        <taxon>Neisseriaceae</taxon>
        <taxon>Crenobacter</taxon>
    </lineage>
</organism>
<dbReference type="OrthoDB" id="5431193at2"/>
<name>A0A345Y4S3_9NEIS</name>
<sequence>MSPPDWPLPPPADEALFFAAAEPRPDSPLVVLLPGAYGRPQDLVERGFATELRERHPQAALLLLPIDPLAVTQGVALARLEAALAPWRARFARIWLAGISLGALLMLAHLAEAPGGVESALAMAPYLGTRALEKEIGEAGSPAAWAAAQTACRDARELEKRVWRWLAEGGAQRLPLSLGLAREDRFYSSQTLAETCWPAERCFKLSGEHDWPAWRALWTLWLERVNFSDNEGNR</sequence>
<gene>
    <name evidence="1" type="ORF">DWG20_05470</name>
</gene>
<dbReference type="EMBL" id="CP031337">
    <property type="protein sequence ID" value="AXK38925.1"/>
    <property type="molecule type" value="Genomic_DNA"/>
</dbReference>
<dbReference type="KEGG" id="ccah:DWG20_05470"/>
<reference evidence="1 2" key="1">
    <citation type="submission" date="2018-07" db="EMBL/GenBank/DDBJ databases">
        <title>Crenobacter cavernae sp. nov., isolated from a karst cave.</title>
        <authorList>
            <person name="Zhu H."/>
        </authorList>
    </citation>
    <scope>NUCLEOTIDE SEQUENCE [LARGE SCALE GENOMIC DNA]</scope>
    <source>
        <strain evidence="1 2">K1W11S-77</strain>
    </source>
</reference>
<dbReference type="Gene3D" id="3.40.50.1820">
    <property type="entry name" value="alpha/beta hydrolase"/>
    <property type="match status" value="1"/>
</dbReference>
<dbReference type="AlphaFoldDB" id="A0A345Y4S3"/>
<dbReference type="SUPFAM" id="SSF53474">
    <property type="entry name" value="alpha/beta-Hydrolases"/>
    <property type="match status" value="1"/>
</dbReference>